<evidence type="ECO:0000313" key="4">
    <source>
        <dbReference type="Proteomes" id="UP000466431"/>
    </source>
</evidence>
<accession>A0A1X0BPB2</accession>
<gene>
    <name evidence="3" type="ORF">MCEL_39930</name>
</gene>
<protein>
    <submittedName>
        <fullName evidence="3">Uncharacterized protein</fullName>
    </submittedName>
</protein>
<reference evidence="3 4" key="1">
    <citation type="journal article" date="2019" name="Emerg. Microbes Infect.">
        <title>Comprehensive subspecies identification of 175 nontuberculous mycobacteria species based on 7547 genomic profiles.</title>
        <authorList>
            <person name="Matsumoto Y."/>
            <person name="Kinjo T."/>
            <person name="Motooka D."/>
            <person name="Nabeya D."/>
            <person name="Jung N."/>
            <person name="Uechi K."/>
            <person name="Horii T."/>
            <person name="Iida T."/>
            <person name="Fujita J."/>
            <person name="Nakamura S."/>
        </authorList>
    </citation>
    <scope>NUCLEOTIDE SEQUENCE [LARGE SCALE GENOMIC DNA]</scope>
    <source>
        <strain evidence="3 4">JCM 18439</strain>
    </source>
</reference>
<keyword evidence="2" id="KW-0732">Signal</keyword>
<feature type="chain" id="PRO_5043422248" evidence="2">
    <location>
        <begin position="29"/>
        <end position="142"/>
    </location>
</feature>
<keyword evidence="4" id="KW-1185">Reference proteome</keyword>
<dbReference type="OrthoDB" id="4735156at2"/>
<dbReference type="Proteomes" id="UP000466431">
    <property type="component" value="Chromosome"/>
</dbReference>
<name>A0A1X0BPB2_MYCCF</name>
<feature type="signal peptide" evidence="2">
    <location>
        <begin position="1"/>
        <end position="28"/>
    </location>
</feature>
<dbReference type="RefSeq" id="WP_083005392.1">
    <property type="nucleotide sequence ID" value="NZ_AP022591.1"/>
</dbReference>
<feature type="compositionally biased region" description="Acidic residues" evidence="1">
    <location>
        <begin position="122"/>
        <end position="142"/>
    </location>
</feature>
<dbReference type="EMBL" id="AP022591">
    <property type="protein sequence ID" value="BBY45698.1"/>
    <property type="molecule type" value="Genomic_DNA"/>
</dbReference>
<dbReference type="AlphaFoldDB" id="A0A1X0BPB2"/>
<evidence type="ECO:0000313" key="3">
    <source>
        <dbReference type="EMBL" id="BBY45698.1"/>
    </source>
</evidence>
<organism evidence="3 4">
    <name type="scientific">Mycolicibacterium celeriflavum</name>
    <name type="common">Mycobacterium celeriflavum</name>
    <dbReference type="NCBI Taxonomy" id="1249101"/>
    <lineage>
        <taxon>Bacteria</taxon>
        <taxon>Bacillati</taxon>
        <taxon>Actinomycetota</taxon>
        <taxon>Actinomycetes</taxon>
        <taxon>Mycobacteriales</taxon>
        <taxon>Mycobacteriaceae</taxon>
        <taxon>Mycolicibacterium</taxon>
    </lineage>
</organism>
<dbReference type="KEGG" id="mcee:MCEL_39930"/>
<evidence type="ECO:0000256" key="2">
    <source>
        <dbReference type="SAM" id="SignalP"/>
    </source>
</evidence>
<feature type="region of interest" description="Disordered" evidence="1">
    <location>
        <begin position="115"/>
        <end position="142"/>
    </location>
</feature>
<sequence length="142" mass="14809">MQLRYSGIGAMALAAAALALFGTATATADDYVGKTYADASDAMDEEGLDPIVATRVGDKLEDDDCIVVAAWEPPFLRGVGDGFEHSEDEMLVSLNCAGPFATATKPAASVANPIARAAKSEAEEEAAEQEEEELEAPVTPDE</sequence>
<evidence type="ECO:0000256" key="1">
    <source>
        <dbReference type="SAM" id="MobiDB-lite"/>
    </source>
</evidence>
<proteinExistence type="predicted"/>